<dbReference type="RefSeq" id="WP_187755068.1">
    <property type="nucleotide sequence ID" value="NZ_JABURY010000010.1"/>
</dbReference>
<evidence type="ECO:0000259" key="1">
    <source>
        <dbReference type="SMART" id="SM00327"/>
    </source>
</evidence>
<dbReference type="InterPro" id="IPR050458">
    <property type="entry name" value="LolB"/>
</dbReference>
<feature type="domain" description="VWFA" evidence="1">
    <location>
        <begin position="226"/>
        <end position="385"/>
    </location>
</feature>
<dbReference type="PANTHER" id="PTHR30634:SF16">
    <property type="entry name" value="OUTER-MEMBRANE LIPOPROTEIN LOLB"/>
    <property type="match status" value="1"/>
</dbReference>
<dbReference type="InterPro" id="IPR002035">
    <property type="entry name" value="VWF_A"/>
</dbReference>
<keyword evidence="3" id="KW-1185">Reference proteome</keyword>
<protein>
    <submittedName>
        <fullName evidence="2">VWA domain-containing protein</fullName>
    </submittedName>
</protein>
<organism evidence="2 3">
    <name type="scientific">Frischella japonica</name>
    <dbReference type="NCBI Taxonomy" id="2741544"/>
    <lineage>
        <taxon>Bacteria</taxon>
        <taxon>Pseudomonadati</taxon>
        <taxon>Pseudomonadota</taxon>
        <taxon>Gammaproteobacteria</taxon>
        <taxon>Orbales</taxon>
        <taxon>Orbaceae</taxon>
        <taxon>Frischella</taxon>
    </lineage>
</organism>
<reference evidence="2 3" key="1">
    <citation type="submission" date="2020-06" db="EMBL/GenBank/DDBJ databases">
        <title>Frischella cerana isolated from Apis cerana gut homogenate.</title>
        <authorList>
            <person name="Wolter L.A."/>
            <person name="Suenami S."/>
            <person name="Miyazaki R."/>
        </authorList>
    </citation>
    <scope>NUCLEOTIDE SEQUENCE [LARGE SCALE GENOMIC DNA]</scope>
    <source>
        <strain evidence="2 3">Ac13</strain>
    </source>
</reference>
<name>A0ABR7QWS5_9GAMM</name>
<dbReference type="SMART" id="SM00327">
    <property type="entry name" value="VWA"/>
    <property type="match status" value="1"/>
</dbReference>
<dbReference type="PANTHER" id="PTHR30634">
    <property type="entry name" value="OUTER MEMBRANE LOLAB LIPOPROTEIN INSERTION APPARATUS"/>
    <property type="match status" value="1"/>
</dbReference>
<gene>
    <name evidence="2" type="ORF">FcAc13_04820</name>
</gene>
<dbReference type="EMBL" id="JABURY010000010">
    <property type="protein sequence ID" value="MBC9130629.1"/>
    <property type="molecule type" value="Genomic_DNA"/>
</dbReference>
<accession>A0ABR7QWS5</accession>
<evidence type="ECO:0000313" key="2">
    <source>
        <dbReference type="EMBL" id="MBC9130629.1"/>
    </source>
</evidence>
<dbReference type="InterPro" id="IPR036465">
    <property type="entry name" value="vWFA_dom_sf"/>
</dbReference>
<dbReference type="Pfam" id="PF05762">
    <property type="entry name" value="VWA_CoxE"/>
    <property type="match status" value="1"/>
</dbReference>
<dbReference type="SUPFAM" id="SSF53300">
    <property type="entry name" value="vWA-like"/>
    <property type="match status" value="1"/>
</dbReference>
<dbReference type="Proteomes" id="UP000651208">
    <property type="component" value="Unassembled WGS sequence"/>
</dbReference>
<proteinExistence type="predicted"/>
<sequence length="389" mass="44520">MTNHDSASEITNAEHLKRWRLILGKYAEEHLNQNQFNSTDKQISQSLDYLYQHEYRRRGLLTEKEGQEKSQAGGKESSIYNTVNWLNQSRKLFPQSTFERMQSQAIERYGLQEILNDPKAVRSLEPNINSLRLLMNLRGKLNNEMHSAIKDVCQKVVDEILQKIRSHFIRAITGKKNRFNRSQIKINQNFDWRATIKTNLKHYDQVKQRITIEKAIFNSRSNRQLAWDIILCVDQSGSMDSSIIYSAVCASIIAKLPAVNLKLFVFDTQIVDLTHLAHDPVEVLMTVQLGGGTDIAKALDYAEQRITNPLRTVLVLISDFCEGGALNHLYNTVARINSERVKMLGLAALDENAEPVYDTQISQQLVNRGMHVAALTPEHFANWLAEVMQ</sequence>
<comment type="caution">
    <text evidence="2">The sequence shown here is derived from an EMBL/GenBank/DDBJ whole genome shotgun (WGS) entry which is preliminary data.</text>
</comment>
<dbReference type="Gene3D" id="3.40.50.410">
    <property type="entry name" value="von Willebrand factor, type A domain"/>
    <property type="match status" value="1"/>
</dbReference>
<dbReference type="InterPro" id="IPR008912">
    <property type="entry name" value="Uncharacterised_CoxE"/>
</dbReference>
<evidence type="ECO:0000313" key="3">
    <source>
        <dbReference type="Proteomes" id="UP000651208"/>
    </source>
</evidence>